<dbReference type="AlphaFoldDB" id="A0AAP0L6X6"/>
<reference evidence="1 2" key="1">
    <citation type="submission" date="2024-01" db="EMBL/GenBank/DDBJ databases">
        <title>Genome assemblies of Stephania.</title>
        <authorList>
            <person name="Yang L."/>
        </authorList>
    </citation>
    <scope>NUCLEOTIDE SEQUENCE [LARGE SCALE GENOMIC DNA]</scope>
    <source>
        <strain evidence="1">YNDBR</strain>
        <tissue evidence="1">Leaf</tissue>
    </source>
</reference>
<evidence type="ECO:0000313" key="2">
    <source>
        <dbReference type="Proteomes" id="UP001420932"/>
    </source>
</evidence>
<organism evidence="1 2">
    <name type="scientific">Stephania yunnanensis</name>
    <dbReference type="NCBI Taxonomy" id="152371"/>
    <lineage>
        <taxon>Eukaryota</taxon>
        <taxon>Viridiplantae</taxon>
        <taxon>Streptophyta</taxon>
        <taxon>Embryophyta</taxon>
        <taxon>Tracheophyta</taxon>
        <taxon>Spermatophyta</taxon>
        <taxon>Magnoliopsida</taxon>
        <taxon>Ranunculales</taxon>
        <taxon>Menispermaceae</taxon>
        <taxon>Menispermoideae</taxon>
        <taxon>Cissampelideae</taxon>
        <taxon>Stephania</taxon>
    </lineage>
</organism>
<sequence length="54" mass="6401">MYEMEETIKFFVKRSFTVAQERFFGWCVIKDQSSCILGTNLLKHSYTELEEISS</sequence>
<proteinExistence type="predicted"/>
<comment type="caution">
    <text evidence="1">The sequence shown here is derived from an EMBL/GenBank/DDBJ whole genome shotgun (WGS) entry which is preliminary data.</text>
</comment>
<dbReference type="EMBL" id="JBBNAF010000002">
    <property type="protein sequence ID" value="KAK9163394.1"/>
    <property type="molecule type" value="Genomic_DNA"/>
</dbReference>
<name>A0AAP0L6X6_9MAGN</name>
<evidence type="ECO:0000313" key="1">
    <source>
        <dbReference type="EMBL" id="KAK9163394.1"/>
    </source>
</evidence>
<accession>A0AAP0L6X6</accession>
<dbReference type="Proteomes" id="UP001420932">
    <property type="component" value="Unassembled WGS sequence"/>
</dbReference>
<keyword evidence="2" id="KW-1185">Reference proteome</keyword>
<gene>
    <name evidence="1" type="ORF">Syun_004296</name>
</gene>
<protein>
    <submittedName>
        <fullName evidence="1">Uncharacterized protein</fullName>
    </submittedName>
</protein>